<sequence length="190" mass="19413">MSEAVSALNAATASGVATVEEVGLRGMITLRGDLSGKAVAAAVKAAVGAGVPDVRRIVQGDQGAAAWMSPDELLLLTGYDRAAEAVAAAQDAMGTAHGLVVNVSDARAGFRVSGGGAREVLGKLSPVDFSAEAFGAGQFRRSRLAQVPAAIWANENGSLEVICFRSVAQYVFDLLRVSGETGGEVGFYRA</sequence>
<evidence type="ECO:0000313" key="2">
    <source>
        <dbReference type="Proteomes" id="UP000198893"/>
    </source>
</evidence>
<gene>
    <name evidence="1" type="ORF">SAMN04490248_103246</name>
</gene>
<proteinExistence type="predicted"/>
<dbReference type="Gene3D" id="3.30.1360.120">
    <property type="entry name" value="Probable tRNA modification gtpase trme, domain 1"/>
    <property type="match status" value="1"/>
</dbReference>
<dbReference type="AlphaFoldDB" id="A0A1H8NLY2"/>
<dbReference type="OrthoDB" id="9814782at2"/>
<dbReference type="SUPFAM" id="SSF103025">
    <property type="entry name" value="Folate-binding domain"/>
    <property type="match status" value="1"/>
</dbReference>
<dbReference type="STRING" id="569882.SAMN04490248_103246"/>
<dbReference type="Gene3D" id="3.30.70.1520">
    <property type="entry name" value="Heterotetrameric sarcosine oxidase"/>
    <property type="match status" value="1"/>
</dbReference>
<organism evidence="1 2">
    <name type="scientific">Salinihabitans flavidus</name>
    <dbReference type="NCBI Taxonomy" id="569882"/>
    <lineage>
        <taxon>Bacteria</taxon>
        <taxon>Pseudomonadati</taxon>
        <taxon>Pseudomonadota</taxon>
        <taxon>Alphaproteobacteria</taxon>
        <taxon>Rhodobacterales</taxon>
        <taxon>Roseobacteraceae</taxon>
        <taxon>Salinihabitans</taxon>
    </lineage>
</organism>
<dbReference type="Proteomes" id="UP000198893">
    <property type="component" value="Unassembled WGS sequence"/>
</dbReference>
<name>A0A1H8NLY2_9RHOB</name>
<dbReference type="RefSeq" id="WP_093115874.1">
    <property type="nucleotide sequence ID" value="NZ_FODS01000003.1"/>
</dbReference>
<dbReference type="Pfam" id="PF04268">
    <property type="entry name" value="SoxG"/>
    <property type="match status" value="1"/>
</dbReference>
<reference evidence="1 2" key="1">
    <citation type="submission" date="2016-10" db="EMBL/GenBank/DDBJ databases">
        <authorList>
            <person name="de Groot N.N."/>
        </authorList>
    </citation>
    <scope>NUCLEOTIDE SEQUENCE [LARGE SCALE GENOMIC DNA]</scope>
    <source>
        <strain evidence="1 2">DSM 27842</strain>
    </source>
</reference>
<keyword evidence="2" id="KW-1185">Reference proteome</keyword>
<dbReference type="InterPro" id="IPR007375">
    <property type="entry name" value="SoxG"/>
</dbReference>
<evidence type="ECO:0000313" key="1">
    <source>
        <dbReference type="EMBL" id="SEO30393.1"/>
    </source>
</evidence>
<protein>
    <submittedName>
        <fullName evidence="1">Sarcosine oxidase subunit gamma</fullName>
    </submittedName>
</protein>
<accession>A0A1H8NLY2</accession>
<dbReference type="InterPro" id="IPR027266">
    <property type="entry name" value="TrmE/GcvT-like"/>
</dbReference>
<dbReference type="EMBL" id="FODS01000003">
    <property type="protein sequence ID" value="SEO30393.1"/>
    <property type="molecule type" value="Genomic_DNA"/>
</dbReference>